<sequence>MQTQSESMHSQQQLHLLSWDHNEQLRQSQAATPLPKKRTKILKITTESLTTTSGQIDVGALPKRPSNLPSPSSQNASQKISVSHSNNGNAGGSNNAEKVNGVLTIRIVSGNLLRNTELFGKMDPFILINYKDQKYQTEAINEGGKNPVWNRTFEIPIENFHDDEIKMTCFDEDVLKDDNVGEAKFKIFQIAKIEGESKKAKLILMYKGEKAAEITVQTQFASTNIALPIPKIAHGGAGLPTQGQKLLNPNTLQGARSSVDGMSNGSHQSSGNSYNSSIYQAPTSYGSNGSVMRENSQKHLLPALQNLTSSQKPVRPSLSYKNVLNSNQRLILGEQGSPKPIQGILKPTSPQAYQIQRSEYSYGQSSLQDQEKRDSNMSLTQHLLDRPATASPGLLVVKAVMAKLTHDTELRGKMDPYLKFTFRDQHFQTRSLPEAGLNPVWNQEFSFRVFSMGEQIKIEVFDKDIFSSDKVGDTTLNIGDLCVSYGVHKWIPIFYDEGRKIAGEVYLETAYQPPVENWIEDENFGKQNSIQNMSTNHSTIKHSMEHIDVTQSTPNLKFGHGGMIGRQQALTHLFIQDTPVQKSYQSESYFSKTSQKTSPQHYQISSSLQSQQLFNQTQGSILKPPPRASVAAETITKRPSGLQLDSLGMRESVLENNAKPRVTFSSSALHQEGKLSSTNVGGGFCSSPQPVAGVGLSQEFGGNQSRNQAGIAARGSLLQSVGLSSLFNTQAVPTSMSPGAGALRESKIKKSSEFNQTIWNRVPEKF</sequence>
<dbReference type="OrthoDB" id="447506at2759"/>
<dbReference type="EMBL" id="RRYP01004136">
    <property type="protein sequence ID" value="TNV83132.1"/>
    <property type="molecule type" value="Genomic_DNA"/>
</dbReference>
<feature type="region of interest" description="Disordered" evidence="1">
    <location>
        <begin position="55"/>
        <end position="96"/>
    </location>
</feature>
<dbReference type="InterPro" id="IPR000008">
    <property type="entry name" value="C2_dom"/>
</dbReference>
<dbReference type="SMART" id="SM00239">
    <property type="entry name" value="C2"/>
    <property type="match status" value="2"/>
</dbReference>
<feature type="compositionally biased region" description="Low complexity" evidence="1">
    <location>
        <begin position="261"/>
        <end position="274"/>
    </location>
</feature>
<dbReference type="PANTHER" id="PTHR47052:SF3">
    <property type="entry name" value="INGRESSION PROTEIN 1"/>
    <property type="match status" value="1"/>
</dbReference>
<dbReference type="PROSITE" id="PS50004">
    <property type="entry name" value="C2"/>
    <property type="match status" value="2"/>
</dbReference>
<evidence type="ECO:0000313" key="4">
    <source>
        <dbReference type="Proteomes" id="UP000785679"/>
    </source>
</evidence>
<keyword evidence="4" id="KW-1185">Reference proteome</keyword>
<proteinExistence type="predicted"/>
<reference evidence="3" key="1">
    <citation type="submission" date="2019-06" db="EMBL/GenBank/DDBJ databases">
        <authorList>
            <person name="Zheng W."/>
        </authorList>
    </citation>
    <scope>NUCLEOTIDE SEQUENCE</scope>
    <source>
        <strain evidence="3">QDHG01</strain>
    </source>
</reference>
<evidence type="ECO:0000259" key="2">
    <source>
        <dbReference type="PROSITE" id="PS50004"/>
    </source>
</evidence>
<dbReference type="CDD" id="cd00030">
    <property type="entry name" value="C2"/>
    <property type="match status" value="2"/>
</dbReference>
<accession>A0A8J8T5H6</accession>
<organism evidence="3 4">
    <name type="scientific">Halteria grandinella</name>
    <dbReference type="NCBI Taxonomy" id="5974"/>
    <lineage>
        <taxon>Eukaryota</taxon>
        <taxon>Sar</taxon>
        <taxon>Alveolata</taxon>
        <taxon>Ciliophora</taxon>
        <taxon>Intramacronucleata</taxon>
        <taxon>Spirotrichea</taxon>
        <taxon>Stichotrichia</taxon>
        <taxon>Sporadotrichida</taxon>
        <taxon>Halteriidae</taxon>
        <taxon>Halteria</taxon>
    </lineage>
</organism>
<dbReference type="SUPFAM" id="SSF49562">
    <property type="entry name" value="C2 domain (Calcium/lipid-binding domain, CaLB)"/>
    <property type="match status" value="2"/>
</dbReference>
<dbReference type="InterPro" id="IPR052981">
    <property type="entry name" value="Ingression_C2_domain"/>
</dbReference>
<dbReference type="Pfam" id="PF00168">
    <property type="entry name" value="C2"/>
    <property type="match status" value="2"/>
</dbReference>
<dbReference type="AlphaFoldDB" id="A0A8J8T5H6"/>
<dbReference type="Proteomes" id="UP000785679">
    <property type="component" value="Unassembled WGS sequence"/>
</dbReference>
<gene>
    <name evidence="3" type="ORF">FGO68_gene5962</name>
</gene>
<protein>
    <recommendedName>
        <fullName evidence="2">C2 domain-containing protein</fullName>
    </recommendedName>
</protein>
<feature type="compositionally biased region" description="Low complexity" evidence="1">
    <location>
        <begin position="85"/>
        <end position="96"/>
    </location>
</feature>
<comment type="caution">
    <text evidence="3">The sequence shown here is derived from an EMBL/GenBank/DDBJ whole genome shotgun (WGS) entry which is preliminary data.</text>
</comment>
<feature type="domain" description="C2" evidence="2">
    <location>
        <begin position="76"/>
        <end position="204"/>
    </location>
</feature>
<evidence type="ECO:0000256" key="1">
    <source>
        <dbReference type="SAM" id="MobiDB-lite"/>
    </source>
</evidence>
<feature type="compositionally biased region" description="Polar residues" evidence="1">
    <location>
        <begin position="67"/>
        <end position="84"/>
    </location>
</feature>
<name>A0A8J8T5H6_HALGN</name>
<dbReference type="PANTHER" id="PTHR47052">
    <property type="entry name" value="CONSERVED SERINE PROLINE-RICH PROTEIN (AFU_ORTHOLOGUE AFUA_2G01790)"/>
    <property type="match status" value="1"/>
</dbReference>
<dbReference type="InterPro" id="IPR035892">
    <property type="entry name" value="C2_domain_sf"/>
</dbReference>
<evidence type="ECO:0000313" key="3">
    <source>
        <dbReference type="EMBL" id="TNV83132.1"/>
    </source>
</evidence>
<feature type="domain" description="C2" evidence="2">
    <location>
        <begin position="375"/>
        <end position="491"/>
    </location>
</feature>
<dbReference type="Gene3D" id="2.60.40.150">
    <property type="entry name" value="C2 domain"/>
    <property type="match status" value="2"/>
</dbReference>
<feature type="region of interest" description="Disordered" evidence="1">
    <location>
        <begin position="255"/>
        <end position="274"/>
    </location>
</feature>